<comment type="caution">
    <text evidence="2">The sequence shown here is derived from an EMBL/GenBank/DDBJ whole genome shotgun (WGS) entry which is preliminary data.</text>
</comment>
<evidence type="ECO:0000256" key="1">
    <source>
        <dbReference type="SAM" id="MobiDB-lite"/>
    </source>
</evidence>
<reference evidence="2" key="2">
    <citation type="journal article" date="2022" name="Res Sq">
        <title>Comparative Genomics Reveals Insights into the Divergent Evolution of Astigmatic Mites and Household Pest Adaptations.</title>
        <authorList>
            <person name="Xiong Q."/>
            <person name="Wan A.T.-Y."/>
            <person name="Liu X.-Y."/>
            <person name="Fung C.S.-H."/>
            <person name="Xiao X."/>
            <person name="Malainual N."/>
            <person name="Hou J."/>
            <person name="Wang L."/>
            <person name="Wang M."/>
            <person name="Yang K."/>
            <person name="Cui Y."/>
            <person name="Leung E."/>
            <person name="Nong W."/>
            <person name="Shin S.-K."/>
            <person name="Au S."/>
            <person name="Jeong K.Y."/>
            <person name="Chew F.T."/>
            <person name="Hui J."/>
            <person name="Leung T.F."/>
            <person name="Tungtrongchitr A."/>
            <person name="Zhong N."/>
            <person name="Liu Z."/>
            <person name="Tsui S."/>
        </authorList>
    </citation>
    <scope>NUCLEOTIDE SEQUENCE</scope>
    <source>
        <strain evidence="2">Derf</strain>
        <tissue evidence="2">Whole organism</tissue>
    </source>
</reference>
<reference evidence="2" key="1">
    <citation type="submission" date="2013-05" db="EMBL/GenBank/DDBJ databases">
        <authorList>
            <person name="Yim A.K.Y."/>
            <person name="Chan T.F."/>
            <person name="Ji K.M."/>
            <person name="Liu X.Y."/>
            <person name="Zhou J.W."/>
            <person name="Li R.Q."/>
            <person name="Yang K.Y."/>
            <person name="Li J."/>
            <person name="Li M."/>
            <person name="Law P.T.W."/>
            <person name="Wu Y.L."/>
            <person name="Cai Z.L."/>
            <person name="Qin H."/>
            <person name="Bao Y."/>
            <person name="Leung R.K.K."/>
            <person name="Ng P.K.S."/>
            <person name="Zou J."/>
            <person name="Zhong X.J."/>
            <person name="Ran P.X."/>
            <person name="Zhong N.S."/>
            <person name="Liu Z.G."/>
            <person name="Tsui S.K.W."/>
        </authorList>
    </citation>
    <scope>NUCLEOTIDE SEQUENCE</scope>
    <source>
        <strain evidence="2">Derf</strain>
        <tissue evidence="2">Whole organism</tissue>
    </source>
</reference>
<protein>
    <submittedName>
        <fullName evidence="2">Uncharacterized protein</fullName>
    </submittedName>
</protein>
<accession>A0A922L8Z3</accession>
<sequence length="411" mass="47621">MAENVQTNNTNQSNDPDKWVVRPSRMEKDDKIESYLNEFSRIAKANNWTDCRSADIFQAMLRADSEALQLFEDLTESDQKSFSKIKRAFEEKFKHNMVANIMKLMFIQRDRNESLSRLLQRTTTCVERVYPNFAKSNKTQLVRNHFMAALDLKLREKIIALSELPRTANDVLAKAEAFENATKCHYNRNENSFQKPSSSSNNNKKQNKFCEYCKKTNHNTDACYSKKKKEKKAKAEKEKVSSIESDRMVMKIMIDFKNKKHLAIIDSGSSISFFPKNLIDSSKLVNSEKNVSAVSFTNDPISIIGVYKETIKIENVKCKWDFYVANNNDYFLIGFDFLSSKRFKISTDFGLFKISNGRTEGQTKILRSTDINSHDYQQFNNLIISTDSDKKEDIEQCVFKMISSRIYIIVS</sequence>
<dbReference type="PANTHER" id="PTHR46888">
    <property type="entry name" value="ZINC KNUCKLE DOMAINCONTAINING PROTEIN-RELATED"/>
    <property type="match status" value="1"/>
</dbReference>
<feature type="region of interest" description="Disordered" evidence="1">
    <location>
        <begin position="1"/>
        <end position="20"/>
    </location>
</feature>
<keyword evidence="3" id="KW-1185">Reference proteome</keyword>
<proteinExistence type="predicted"/>
<dbReference type="CDD" id="cd00303">
    <property type="entry name" value="retropepsin_like"/>
    <property type="match status" value="1"/>
</dbReference>
<name>A0A922L8Z3_DERFA</name>
<dbReference type="Gene3D" id="2.40.70.10">
    <property type="entry name" value="Acid Proteases"/>
    <property type="match status" value="1"/>
</dbReference>
<dbReference type="SUPFAM" id="SSF50630">
    <property type="entry name" value="Acid proteases"/>
    <property type="match status" value="1"/>
</dbReference>
<dbReference type="PANTHER" id="PTHR46888:SF1">
    <property type="entry name" value="RIBONUCLEASE H"/>
    <property type="match status" value="1"/>
</dbReference>
<evidence type="ECO:0000313" key="2">
    <source>
        <dbReference type="EMBL" id="KAH9527771.1"/>
    </source>
</evidence>
<dbReference type="Proteomes" id="UP000790347">
    <property type="component" value="Unassembled WGS sequence"/>
</dbReference>
<evidence type="ECO:0000313" key="3">
    <source>
        <dbReference type="Proteomes" id="UP000790347"/>
    </source>
</evidence>
<organism evidence="2 3">
    <name type="scientific">Dermatophagoides farinae</name>
    <name type="common">American house dust mite</name>
    <dbReference type="NCBI Taxonomy" id="6954"/>
    <lineage>
        <taxon>Eukaryota</taxon>
        <taxon>Metazoa</taxon>
        <taxon>Ecdysozoa</taxon>
        <taxon>Arthropoda</taxon>
        <taxon>Chelicerata</taxon>
        <taxon>Arachnida</taxon>
        <taxon>Acari</taxon>
        <taxon>Acariformes</taxon>
        <taxon>Sarcoptiformes</taxon>
        <taxon>Astigmata</taxon>
        <taxon>Psoroptidia</taxon>
        <taxon>Analgoidea</taxon>
        <taxon>Pyroglyphidae</taxon>
        <taxon>Dermatophagoidinae</taxon>
        <taxon>Dermatophagoides</taxon>
    </lineage>
</organism>
<dbReference type="EMBL" id="ASGP02000001">
    <property type="protein sequence ID" value="KAH9527771.1"/>
    <property type="molecule type" value="Genomic_DNA"/>
</dbReference>
<dbReference type="InterPro" id="IPR021109">
    <property type="entry name" value="Peptidase_aspartic_dom_sf"/>
</dbReference>
<feature type="compositionally biased region" description="Polar residues" evidence="1">
    <location>
        <begin position="1"/>
        <end position="14"/>
    </location>
</feature>
<gene>
    <name evidence="2" type="ORF">DERF_001770</name>
</gene>
<dbReference type="AlphaFoldDB" id="A0A922L8Z3"/>